<feature type="transmembrane region" description="Helical" evidence="1">
    <location>
        <begin position="7"/>
        <end position="22"/>
    </location>
</feature>
<keyword evidence="1" id="KW-0472">Membrane</keyword>
<keyword evidence="1" id="KW-1133">Transmembrane helix</keyword>
<feature type="transmembrane region" description="Helical" evidence="1">
    <location>
        <begin position="28"/>
        <end position="45"/>
    </location>
</feature>
<dbReference type="RefSeq" id="WP_131958300.1">
    <property type="nucleotide sequence ID" value="NZ_SMFL01000003.1"/>
</dbReference>
<feature type="transmembrane region" description="Helical" evidence="1">
    <location>
        <begin position="83"/>
        <end position="106"/>
    </location>
</feature>
<evidence type="ECO:0000256" key="1">
    <source>
        <dbReference type="SAM" id="Phobius"/>
    </source>
</evidence>
<feature type="transmembrane region" description="Helical" evidence="1">
    <location>
        <begin position="139"/>
        <end position="158"/>
    </location>
</feature>
<dbReference type="OrthoDB" id="627992at2"/>
<feature type="transmembrane region" description="Helical" evidence="1">
    <location>
        <begin position="307"/>
        <end position="330"/>
    </location>
</feature>
<reference evidence="2 3" key="1">
    <citation type="submission" date="2019-03" db="EMBL/GenBank/DDBJ databases">
        <title>Dyadobacter AR-3-6 sp. nov., isolated from arctic soil.</title>
        <authorList>
            <person name="Chaudhary D.K."/>
        </authorList>
    </citation>
    <scope>NUCLEOTIDE SEQUENCE [LARGE SCALE GENOMIC DNA]</scope>
    <source>
        <strain evidence="2 3">AR-3-6</strain>
    </source>
</reference>
<dbReference type="Pfam" id="PF13687">
    <property type="entry name" value="DUF4153"/>
    <property type="match status" value="1"/>
</dbReference>
<dbReference type="InterPro" id="IPR025291">
    <property type="entry name" value="DUF4153"/>
</dbReference>
<feature type="transmembrane region" description="Helical" evidence="1">
    <location>
        <begin position="278"/>
        <end position="295"/>
    </location>
</feature>
<proteinExistence type="predicted"/>
<accession>A0A4V2Z4L3</accession>
<sequence length="471" mass="54563">MSTYRTCILWFFLVILHTWLFFEYDLGLNGFIFSSVTIGLITWFHKLHKEKNWLLGAGAHLVIAFAVFWHGSDEATAMYHFSFFLLAGFVFSIPSGLPVTFLNGLIASLGGGFIAKLANFIKEDYSNSVFLPKSAFKKAYLYVAPITVTLLFYLFYSAANPDFWLNIALPDFELNLGWLLYTFVGFVLLCPLFFPWGLTTFTAWETSLPNELKRIRSKPLNSDKLGLKNENKQGVIMFAMLNTLILLFLSFNILQIFIPSLSTANRNHSEQVHQGFETLVMSIIIAILLIMFYFRGNQNFYDKRTRLVQLATVWIFLNGLLALFTCYKNILYVEDFGLTYKRIWVFIGMLLTGIGLVLTLKKIKYLKTNLYLIRQNSWVLYFVLTSYVVVDWDRLITWYNPNFAQELDMNYIISLGRSKTPYLNELVKKNDPRVEAYKDKIQTMTLSVNYGAGSWRSATIDRWWLVEELAK</sequence>
<feature type="transmembrane region" description="Helical" evidence="1">
    <location>
        <begin position="234"/>
        <end position="258"/>
    </location>
</feature>
<feature type="transmembrane region" description="Helical" evidence="1">
    <location>
        <begin position="178"/>
        <end position="204"/>
    </location>
</feature>
<name>A0A4V2Z4L3_9BACT</name>
<dbReference type="AlphaFoldDB" id="A0A4V2Z4L3"/>
<organism evidence="2 3">
    <name type="scientific">Dyadobacter psychrotolerans</name>
    <dbReference type="NCBI Taxonomy" id="2541721"/>
    <lineage>
        <taxon>Bacteria</taxon>
        <taxon>Pseudomonadati</taxon>
        <taxon>Bacteroidota</taxon>
        <taxon>Cytophagia</taxon>
        <taxon>Cytophagales</taxon>
        <taxon>Spirosomataceae</taxon>
        <taxon>Dyadobacter</taxon>
    </lineage>
</organism>
<dbReference type="EMBL" id="SMFL01000003">
    <property type="protein sequence ID" value="TDE16768.1"/>
    <property type="molecule type" value="Genomic_DNA"/>
</dbReference>
<dbReference type="Proteomes" id="UP000294850">
    <property type="component" value="Unassembled WGS sequence"/>
</dbReference>
<protein>
    <submittedName>
        <fullName evidence="2">DUF4173 domain-containing protein</fullName>
    </submittedName>
</protein>
<comment type="caution">
    <text evidence="2">The sequence shown here is derived from an EMBL/GenBank/DDBJ whole genome shotgun (WGS) entry which is preliminary data.</text>
</comment>
<evidence type="ECO:0000313" key="2">
    <source>
        <dbReference type="EMBL" id="TDE16768.1"/>
    </source>
</evidence>
<feature type="transmembrane region" description="Helical" evidence="1">
    <location>
        <begin position="52"/>
        <end position="71"/>
    </location>
</feature>
<gene>
    <name evidence="2" type="ORF">E0F88_11135</name>
</gene>
<evidence type="ECO:0000313" key="3">
    <source>
        <dbReference type="Proteomes" id="UP000294850"/>
    </source>
</evidence>
<feature type="transmembrane region" description="Helical" evidence="1">
    <location>
        <begin position="342"/>
        <end position="360"/>
    </location>
</feature>
<keyword evidence="3" id="KW-1185">Reference proteome</keyword>
<keyword evidence="1" id="KW-0812">Transmembrane</keyword>